<reference key="2">
    <citation type="submission" date="2011-05" db="EMBL/GenBank/DDBJ databases">
        <title>The Genome Sequence of Magnaporthe oryzae 70-15.</title>
        <authorList>
            <consortium name="The Broad Institute Genome Sequencing Platform"/>
            <person name="Ma L.-J."/>
            <person name="Dead R."/>
            <person name="Young S.K."/>
            <person name="Zeng Q."/>
            <person name="Gargeya S."/>
            <person name="Fitzgerald M."/>
            <person name="Haas B."/>
            <person name="Abouelleil A."/>
            <person name="Alvarado L."/>
            <person name="Arachchi H.M."/>
            <person name="Berlin A."/>
            <person name="Brown A."/>
            <person name="Chapman S.B."/>
            <person name="Chen Z."/>
            <person name="Dunbar C."/>
            <person name="Freedman E."/>
            <person name="Gearin G."/>
            <person name="Gellesch M."/>
            <person name="Goldberg J."/>
            <person name="Griggs A."/>
            <person name="Gujja S."/>
            <person name="Heiman D."/>
            <person name="Howarth C."/>
            <person name="Larson L."/>
            <person name="Lui A."/>
            <person name="MacDonald P.J.P."/>
            <person name="Mehta T."/>
            <person name="Montmayeur A."/>
            <person name="Murphy C."/>
            <person name="Neiman D."/>
            <person name="Pearson M."/>
            <person name="Priest M."/>
            <person name="Roberts A."/>
            <person name="Saif S."/>
            <person name="Shea T."/>
            <person name="Shenoy N."/>
            <person name="Sisk P."/>
            <person name="Stolte C."/>
            <person name="Sykes S."/>
            <person name="Yandava C."/>
            <person name="Wortman J."/>
            <person name="Nusbaum C."/>
            <person name="Birren B."/>
        </authorList>
    </citation>
    <scope>NUCLEOTIDE SEQUENCE</scope>
    <source>
        <strain>70-15</strain>
    </source>
</reference>
<dbReference type="KEGG" id="mgr:MGG_17051"/>
<dbReference type="VEuPathDB" id="FungiDB:MGG_17051"/>
<dbReference type="AlphaFoldDB" id="G4N6R5"/>
<gene>
    <name evidence="1" type="ORF">MGG_17051</name>
</gene>
<evidence type="ECO:0000313" key="1">
    <source>
        <dbReference type="EMBL" id="EHA49882.1"/>
    </source>
</evidence>
<accession>G4N6R5</accession>
<name>G4N6R5_PYRO7</name>
<proteinExistence type="predicted"/>
<dbReference type="InParanoid" id="G4N6R5"/>
<reference evidence="1 2" key="1">
    <citation type="journal article" date="2005" name="Nature">
        <title>The genome sequence of the rice blast fungus Magnaporthe grisea.</title>
        <authorList>
            <person name="Dean R.A."/>
            <person name="Talbot N.J."/>
            <person name="Ebbole D.J."/>
            <person name="Farman M.L."/>
            <person name="Mitchell T.K."/>
            <person name="Orbach M.J."/>
            <person name="Thon M."/>
            <person name="Kulkarni R."/>
            <person name="Xu J.R."/>
            <person name="Pan H."/>
            <person name="Read N.D."/>
            <person name="Lee Y.H."/>
            <person name="Carbone I."/>
            <person name="Brown D."/>
            <person name="Oh Y.Y."/>
            <person name="Donofrio N."/>
            <person name="Jeong J.S."/>
            <person name="Soanes D.M."/>
            <person name="Djonovic S."/>
            <person name="Kolomiets E."/>
            <person name="Rehmeyer C."/>
            <person name="Li W."/>
            <person name="Harding M."/>
            <person name="Kim S."/>
            <person name="Lebrun M.H."/>
            <person name="Bohnert H."/>
            <person name="Coughlan S."/>
            <person name="Butler J."/>
            <person name="Calvo S."/>
            <person name="Ma L.J."/>
            <person name="Nicol R."/>
            <person name="Purcell S."/>
            <person name="Nusbaum C."/>
            <person name="Galagan J.E."/>
            <person name="Birren B.W."/>
        </authorList>
    </citation>
    <scope>NUCLEOTIDE SEQUENCE [LARGE SCALE GENOMIC DNA]</scope>
    <source>
        <strain evidence="2">70-15 / ATCC MYA-4617 / FGSC 8958</strain>
    </source>
</reference>
<organism evidence="1 2">
    <name type="scientific">Pyricularia oryzae (strain 70-15 / ATCC MYA-4617 / FGSC 8958)</name>
    <name type="common">Rice blast fungus</name>
    <name type="synonym">Magnaporthe oryzae</name>
    <dbReference type="NCBI Taxonomy" id="242507"/>
    <lineage>
        <taxon>Eukaryota</taxon>
        <taxon>Fungi</taxon>
        <taxon>Dikarya</taxon>
        <taxon>Ascomycota</taxon>
        <taxon>Pezizomycotina</taxon>
        <taxon>Sordariomycetes</taxon>
        <taxon>Sordariomycetidae</taxon>
        <taxon>Magnaporthales</taxon>
        <taxon>Pyriculariaceae</taxon>
        <taxon>Pyricularia</taxon>
    </lineage>
</organism>
<evidence type="ECO:0000313" key="2">
    <source>
        <dbReference type="Proteomes" id="UP000009058"/>
    </source>
</evidence>
<dbReference type="HOGENOM" id="CLU_3125397_0_0_1"/>
<dbReference type="GeneID" id="12984359"/>
<protein>
    <submittedName>
        <fullName evidence="1">Uncharacterized protein</fullName>
    </submittedName>
</protein>
<dbReference type="RefSeq" id="XP_003716201.1">
    <property type="nucleotide sequence ID" value="XM_003716153.1"/>
</dbReference>
<sequence>MNFILVVYFKKERSWGMVLARMMDTYLTYLPTYLLTYHLPTPTTHFTAEA</sequence>
<dbReference type="EMBL" id="CM001234">
    <property type="protein sequence ID" value="EHA49882.1"/>
    <property type="molecule type" value="Genomic_DNA"/>
</dbReference>
<keyword evidence="2" id="KW-1185">Reference proteome</keyword>
<dbReference type="Proteomes" id="UP000009058">
    <property type="component" value="Chromosome 4"/>
</dbReference>